<comment type="similarity">
    <text evidence="2">Belongs to the ABC transporter superfamily. ABCB family. Multidrug resistance exporter (TC 3.A.1.201) subfamily.</text>
</comment>
<dbReference type="SUPFAM" id="SSF52540">
    <property type="entry name" value="P-loop containing nucleoside triphosphate hydrolases"/>
    <property type="match status" value="1"/>
</dbReference>
<evidence type="ECO:0000313" key="12">
    <source>
        <dbReference type="EMBL" id="CAF4033697.1"/>
    </source>
</evidence>
<dbReference type="InterPro" id="IPR003593">
    <property type="entry name" value="AAA+_ATPase"/>
</dbReference>
<feature type="domain" description="ABC transmembrane type-1" evidence="10">
    <location>
        <begin position="320"/>
        <end position="435"/>
    </location>
</feature>
<comment type="caution">
    <text evidence="11">The sequence shown here is derived from an EMBL/GenBank/DDBJ whole genome shotgun (WGS) entry which is preliminary data.</text>
</comment>
<dbReference type="Proteomes" id="UP000682733">
    <property type="component" value="Unassembled WGS sequence"/>
</dbReference>
<evidence type="ECO:0000259" key="10">
    <source>
        <dbReference type="PROSITE" id="PS50929"/>
    </source>
</evidence>
<evidence type="ECO:0000256" key="1">
    <source>
        <dbReference type="ARBA" id="ARBA00004141"/>
    </source>
</evidence>
<proteinExistence type="inferred from homology"/>
<keyword evidence="4" id="KW-0547">Nucleotide-binding</keyword>
<dbReference type="Pfam" id="PF00664">
    <property type="entry name" value="ABC_membrane"/>
    <property type="match status" value="1"/>
</dbReference>
<evidence type="ECO:0000256" key="7">
    <source>
        <dbReference type="ARBA" id="ARBA00023136"/>
    </source>
</evidence>
<dbReference type="InterPro" id="IPR036640">
    <property type="entry name" value="ABC1_TM_sf"/>
</dbReference>
<feature type="transmembrane region" description="Helical" evidence="8">
    <location>
        <begin position="360"/>
        <end position="385"/>
    </location>
</feature>
<keyword evidence="5" id="KW-0067">ATP-binding</keyword>
<dbReference type="SMART" id="SM00382">
    <property type="entry name" value="AAA"/>
    <property type="match status" value="1"/>
</dbReference>
<dbReference type="PANTHER" id="PTHR43394:SF27">
    <property type="entry name" value="ATP-DEPENDENT TRANSLOCASE ABCB1-LIKE"/>
    <property type="match status" value="1"/>
</dbReference>
<dbReference type="EMBL" id="CAJOBA010036990">
    <property type="protein sequence ID" value="CAF4033697.1"/>
    <property type="molecule type" value="Genomic_DNA"/>
</dbReference>
<dbReference type="SUPFAM" id="SSF90123">
    <property type="entry name" value="ABC transporter transmembrane region"/>
    <property type="match status" value="1"/>
</dbReference>
<accession>A0A8S2ES50</accession>
<protein>
    <submittedName>
        <fullName evidence="11">Uncharacterized protein</fullName>
    </submittedName>
</protein>
<dbReference type="Gene3D" id="1.20.1560.10">
    <property type="entry name" value="ABC transporter type 1, transmembrane domain"/>
    <property type="match status" value="2"/>
</dbReference>
<evidence type="ECO:0000313" key="13">
    <source>
        <dbReference type="Proteomes" id="UP000677228"/>
    </source>
</evidence>
<evidence type="ECO:0000256" key="8">
    <source>
        <dbReference type="SAM" id="Phobius"/>
    </source>
</evidence>
<evidence type="ECO:0000313" key="11">
    <source>
        <dbReference type="EMBL" id="CAF1225502.1"/>
    </source>
</evidence>
<feature type="domain" description="ABC transporter" evidence="9">
    <location>
        <begin position="26"/>
        <end position="236"/>
    </location>
</feature>
<keyword evidence="7 8" id="KW-0472">Membrane</keyword>
<dbReference type="GO" id="GO:0005743">
    <property type="term" value="C:mitochondrial inner membrane"/>
    <property type="evidence" value="ECO:0007669"/>
    <property type="project" value="TreeGrafter"/>
</dbReference>
<evidence type="ECO:0000256" key="5">
    <source>
        <dbReference type="ARBA" id="ARBA00022840"/>
    </source>
</evidence>
<dbReference type="EMBL" id="CAJNOK010015443">
    <property type="protein sequence ID" value="CAF1225502.1"/>
    <property type="molecule type" value="Genomic_DNA"/>
</dbReference>
<dbReference type="GO" id="GO:0005524">
    <property type="term" value="F:ATP binding"/>
    <property type="evidence" value="ECO:0007669"/>
    <property type="project" value="UniProtKB-KW"/>
</dbReference>
<feature type="transmembrane region" description="Helical" evidence="8">
    <location>
        <begin position="316"/>
        <end position="340"/>
    </location>
</feature>
<organism evidence="11 13">
    <name type="scientific">Didymodactylos carnosus</name>
    <dbReference type="NCBI Taxonomy" id="1234261"/>
    <lineage>
        <taxon>Eukaryota</taxon>
        <taxon>Metazoa</taxon>
        <taxon>Spiralia</taxon>
        <taxon>Gnathifera</taxon>
        <taxon>Rotifera</taxon>
        <taxon>Eurotatoria</taxon>
        <taxon>Bdelloidea</taxon>
        <taxon>Philodinida</taxon>
        <taxon>Philodinidae</taxon>
        <taxon>Didymodactylos</taxon>
    </lineage>
</organism>
<evidence type="ECO:0000259" key="9">
    <source>
        <dbReference type="PROSITE" id="PS50893"/>
    </source>
</evidence>
<dbReference type="AlphaFoldDB" id="A0A8S2ES50"/>
<reference evidence="11" key="1">
    <citation type="submission" date="2021-02" db="EMBL/GenBank/DDBJ databases">
        <authorList>
            <person name="Nowell W R."/>
        </authorList>
    </citation>
    <scope>NUCLEOTIDE SEQUENCE</scope>
</reference>
<dbReference type="Pfam" id="PF00005">
    <property type="entry name" value="ABC_tran"/>
    <property type="match status" value="1"/>
</dbReference>
<keyword evidence="6 8" id="KW-1133">Transmembrane helix</keyword>
<gene>
    <name evidence="11" type="ORF">OVA965_LOCUS25124</name>
    <name evidence="12" type="ORF">TMI583_LOCUS25854</name>
</gene>
<dbReference type="PROSITE" id="PS50893">
    <property type="entry name" value="ABC_TRANSPORTER_2"/>
    <property type="match status" value="1"/>
</dbReference>
<evidence type="ECO:0000256" key="4">
    <source>
        <dbReference type="ARBA" id="ARBA00022741"/>
    </source>
</evidence>
<evidence type="ECO:0000256" key="3">
    <source>
        <dbReference type="ARBA" id="ARBA00022692"/>
    </source>
</evidence>
<keyword evidence="3 8" id="KW-0812">Transmembrane</keyword>
<dbReference type="PROSITE" id="PS50929">
    <property type="entry name" value="ABC_TM1F"/>
    <property type="match status" value="1"/>
</dbReference>
<dbReference type="GO" id="GO:0016887">
    <property type="term" value="F:ATP hydrolysis activity"/>
    <property type="evidence" value="ECO:0007669"/>
    <property type="project" value="InterPro"/>
</dbReference>
<dbReference type="PANTHER" id="PTHR43394">
    <property type="entry name" value="ATP-DEPENDENT PERMEASE MDL1, MITOCHONDRIAL"/>
    <property type="match status" value="1"/>
</dbReference>
<evidence type="ECO:0000256" key="6">
    <source>
        <dbReference type="ARBA" id="ARBA00022989"/>
    </source>
</evidence>
<dbReference type="InterPro" id="IPR003439">
    <property type="entry name" value="ABC_transporter-like_ATP-bd"/>
</dbReference>
<dbReference type="InterPro" id="IPR011527">
    <property type="entry name" value="ABC1_TM_dom"/>
</dbReference>
<evidence type="ECO:0000256" key="2">
    <source>
        <dbReference type="ARBA" id="ARBA00007577"/>
    </source>
</evidence>
<name>A0A8S2ES50_9BILA</name>
<dbReference type="GO" id="GO:0015421">
    <property type="term" value="F:ABC-type oligopeptide transporter activity"/>
    <property type="evidence" value="ECO:0007669"/>
    <property type="project" value="TreeGrafter"/>
</dbReference>
<sequence length="435" mass="48921">MLEFQESKIDAFNQAGQTPEIVEGEIEFQNVQFTFPTRKEVPVLNDISIKIPSEKTVALVGASGCGKSTIIQLLQRLYDPQQGKILLDGRDIRTLNVAWLRTHVGTVSQEPVLFTGSIEENIKFGKMDASDDEVIAAAKMANAHDFIMELPENYKTTSSDKLSGGQKQRDNTSERIVQDALEKAKLGRTTIIIAHRLSTIRNVDLIITLANGRVVQYGTHNELMQEKGLYYELVTAQQQSEIDKKDEDNDDEIDPAEEERMIRRASIYHRQKSIVSLASIHDEDNDNELFGDTGKKSTFFHRPFLLKILRFNAAEWYYIVIGATVSLIYGGILPAFALIFAQIVKLFAEPNLHRQEHDALIYTILIFFMGCVGTVCLFVSSIMFAKSGEELTMRMRKLTFSAILRQEIGWFDIDVNSVGALVTRLQSDASALKAC</sequence>
<dbReference type="InterPro" id="IPR027417">
    <property type="entry name" value="P-loop_NTPase"/>
</dbReference>
<dbReference type="InterPro" id="IPR039421">
    <property type="entry name" value="Type_1_exporter"/>
</dbReference>
<dbReference type="Proteomes" id="UP000677228">
    <property type="component" value="Unassembled WGS sequence"/>
</dbReference>
<dbReference type="GO" id="GO:0090374">
    <property type="term" value="P:oligopeptide export from mitochondrion"/>
    <property type="evidence" value="ECO:0007669"/>
    <property type="project" value="TreeGrafter"/>
</dbReference>
<comment type="subcellular location">
    <subcellularLocation>
        <location evidence="1">Membrane</location>
        <topology evidence="1">Multi-pass membrane protein</topology>
    </subcellularLocation>
</comment>
<dbReference type="Gene3D" id="3.40.50.300">
    <property type="entry name" value="P-loop containing nucleotide triphosphate hydrolases"/>
    <property type="match status" value="2"/>
</dbReference>